<comment type="caution">
    <text evidence="11">The sequence shown here is derived from an EMBL/GenBank/DDBJ whole genome shotgun (WGS) entry which is preliminary data.</text>
</comment>
<keyword evidence="5" id="KW-0326">Glycosidase</keyword>
<dbReference type="Pfam" id="PF03173">
    <property type="entry name" value="CHB_HEX"/>
    <property type="match status" value="1"/>
</dbReference>
<dbReference type="Gene3D" id="3.20.20.80">
    <property type="entry name" value="Glycosidases"/>
    <property type="match status" value="1"/>
</dbReference>
<evidence type="ECO:0000256" key="1">
    <source>
        <dbReference type="ARBA" id="ARBA00001231"/>
    </source>
</evidence>
<keyword evidence="9" id="KW-1133">Transmembrane helix</keyword>
<dbReference type="InterPro" id="IPR008965">
    <property type="entry name" value="CBM2/CBM3_carb-bd_dom_sf"/>
</dbReference>
<dbReference type="SUPFAM" id="SSF55545">
    <property type="entry name" value="beta-N-acetylhexosaminidase-like domain"/>
    <property type="match status" value="1"/>
</dbReference>
<dbReference type="EC" id="3.2.1.52" evidence="3"/>
<evidence type="ECO:0000256" key="6">
    <source>
        <dbReference type="ARBA" id="ARBA00030512"/>
    </source>
</evidence>
<evidence type="ECO:0000313" key="11">
    <source>
        <dbReference type="EMBL" id="PVD24214.1"/>
    </source>
</evidence>
<dbReference type="GO" id="GO:0004563">
    <property type="term" value="F:beta-N-acetylhexosaminidase activity"/>
    <property type="evidence" value="ECO:0007669"/>
    <property type="project" value="UniProtKB-EC"/>
</dbReference>
<proteinExistence type="inferred from homology"/>
<dbReference type="InterPro" id="IPR013783">
    <property type="entry name" value="Ig-like_fold"/>
</dbReference>
<dbReference type="Gene3D" id="2.60.40.290">
    <property type="match status" value="1"/>
</dbReference>
<dbReference type="InterPro" id="IPR004866">
    <property type="entry name" value="CHB/HEX_N_dom"/>
</dbReference>
<dbReference type="Gene3D" id="2.60.40.10">
    <property type="entry name" value="Immunoglobulins"/>
    <property type="match status" value="1"/>
</dbReference>
<evidence type="ECO:0000256" key="2">
    <source>
        <dbReference type="ARBA" id="ARBA00006285"/>
    </source>
</evidence>
<dbReference type="STRING" id="400727.A0A2T7NSS2"/>
<dbReference type="PRINTS" id="PR00738">
    <property type="entry name" value="GLHYDRLASE20"/>
</dbReference>
<dbReference type="GO" id="GO:0030247">
    <property type="term" value="F:polysaccharide binding"/>
    <property type="evidence" value="ECO:0007669"/>
    <property type="project" value="InterPro"/>
</dbReference>
<evidence type="ECO:0000256" key="3">
    <source>
        <dbReference type="ARBA" id="ARBA00012663"/>
    </source>
</evidence>
<keyword evidence="12" id="KW-1185">Reference proteome</keyword>
<dbReference type="AlphaFoldDB" id="A0A2T7NSS2"/>
<dbReference type="SUPFAM" id="SSF49384">
    <property type="entry name" value="Carbohydrate-binding domain"/>
    <property type="match status" value="1"/>
</dbReference>
<keyword evidence="9" id="KW-0812">Transmembrane</keyword>
<feature type="domain" description="Chitobiase/beta-hexosaminidases N-terminal" evidence="10">
    <location>
        <begin position="3"/>
        <end position="166"/>
    </location>
</feature>
<comment type="catalytic activity">
    <reaction evidence="1">
        <text>Hydrolysis of terminal non-reducing N-acetyl-D-hexosamine residues in N-acetyl-beta-D-hexosaminides.</text>
        <dbReference type="EC" id="3.2.1.52"/>
    </reaction>
</comment>
<evidence type="ECO:0000256" key="4">
    <source>
        <dbReference type="ARBA" id="ARBA00022801"/>
    </source>
</evidence>
<dbReference type="GO" id="GO:0005975">
    <property type="term" value="P:carbohydrate metabolic process"/>
    <property type="evidence" value="ECO:0007669"/>
    <property type="project" value="InterPro"/>
</dbReference>
<dbReference type="OrthoDB" id="428480at2759"/>
<feature type="active site" description="Proton donor" evidence="8">
    <location>
        <position position="515"/>
    </location>
</feature>
<gene>
    <name evidence="11" type="ORF">C0Q70_14684</name>
</gene>
<evidence type="ECO:0000256" key="9">
    <source>
        <dbReference type="SAM" id="Phobius"/>
    </source>
</evidence>
<keyword evidence="4" id="KW-0378">Hydrolase</keyword>
<accession>A0A2T7NSS2</accession>
<dbReference type="CDD" id="cd02847">
    <property type="entry name" value="E_set_Chitobiase_C"/>
    <property type="match status" value="1"/>
</dbReference>
<dbReference type="InterPro" id="IPR014756">
    <property type="entry name" value="Ig_E-set"/>
</dbReference>
<dbReference type="InterPro" id="IPR015882">
    <property type="entry name" value="HEX_bac_N"/>
</dbReference>
<dbReference type="InterPro" id="IPR017853">
    <property type="entry name" value="GH"/>
</dbReference>
<dbReference type="Pfam" id="PF02838">
    <property type="entry name" value="Glyco_hydro_20b"/>
    <property type="match status" value="1"/>
</dbReference>
<dbReference type="EMBL" id="PZQS01000009">
    <property type="protein sequence ID" value="PVD24214.1"/>
    <property type="molecule type" value="Genomic_DNA"/>
</dbReference>
<feature type="transmembrane region" description="Helical" evidence="9">
    <location>
        <begin position="857"/>
        <end position="880"/>
    </location>
</feature>
<dbReference type="Pfam" id="PF00728">
    <property type="entry name" value="Glyco_hydro_20"/>
    <property type="match status" value="1"/>
</dbReference>
<dbReference type="SUPFAM" id="SSF51445">
    <property type="entry name" value="(Trans)glycosidases"/>
    <property type="match status" value="1"/>
</dbReference>
<dbReference type="GO" id="GO:0030203">
    <property type="term" value="P:glycosaminoglycan metabolic process"/>
    <property type="evidence" value="ECO:0007669"/>
    <property type="project" value="TreeGrafter"/>
</dbReference>
<protein>
    <recommendedName>
        <fullName evidence="3">beta-N-acetylhexosaminidase</fullName>
        <ecNumber evidence="3">3.2.1.52</ecNumber>
    </recommendedName>
    <alternativeName>
        <fullName evidence="6">Beta-N-acetylhexosaminidase</fullName>
    </alternativeName>
    <alternativeName>
        <fullName evidence="7">N-acetyl-beta-glucosaminidase</fullName>
    </alternativeName>
</protein>
<comment type="similarity">
    <text evidence="2">Belongs to the glycosyl hydrolase 20 family.</text>
</comment>
<name>A0A2T7NSS2_POMCA</name>
<reference evidence="11 12" key="1">
    <citation type="submission" date="2018-04" db="EMBL/GenBank/DDBJ databases">
        <title>The genome of golden apple snail Pomacea canaliculata provides insight into stress tolerance and invasive adaptation.</title>
        <authorList>
            <person name="Liu C."/>
            <person name="Liu B."/>
            <person name="Ren Y."/>
            <person name="Zhang Y."/>
            <person name="Wang H."/>
            <person name="Li S."/>
            <person name="Jiang F."/>
            <person name="Yin L."/>
            <person name="Zhang G."/>
            <person name="Qian W."/>
            <person name="Fan W."/>
        </authorList>
    </citation>
    <scope>NUCLEOTIDE SEQUENCE [LARGE SCALE GENOMIC DNA]</scope>
    <source>
        <strain evidence="11">SZHN2017</strain>
        <tissue evidence="11">Muscle</tissue>
    </source>
</reference>
<dbReference type="PANTHER" id="PTHR22600:SF57">
    <property type="entry name" value="BETA-N-ACETYLHEXOSAMINIDASE"/>
    <property type="match status" value="1"/>
</dbReference>
<dbReference type="SMART" id="SM01081">
    <property type="entry name" value="CHB_HEX"/>
    <property type="match status" value="1"/>
</dbReference>
<dbReference type="InterPro" id="IPR015883">
    <property type="entry name" value="Glyco_hydro_20_cat"/>
</dbReference>
<dbReference type="InterPro" id="IPR012291">
    <property type="entry name" value="CBM2_carb-bd_dom_sf"/>
</dbReference>
<dbReference type="InterPro" id="IPR004867">
    <property type="entry name" value="CHB_C_dom"/>
</dbReference>
<dbReference type="InterPro" id="IPR025705">
    <property type="entry name" value="Beta_hexosaminidase_sua/sub"/>
</dbReference>
<dbReference type="InterPro" id="IPR029018">
    <property type="entry name" value="Hex-like_dom2"/>
</dbReference>
<evidence type="ECO:0000256" key="7">
    <source>
        <dbReference type="ARBA" id="ARBA00033000"/>
    </source>
</evidence>
<organism evidence="11 12">
    <name type="scientific">Pomacea canaliculata</name>
    <name type="common">Golden apple snail</name>
    <dbReference type="NCBI Taxonomy" id="400727"/>
    <lineage>
        <taxon>Eukaryota</taxon>
        <taxon>Metazoa</taxon>
        <taxon>Spiralia</taxon>
        <taxon>Lophotrochozoa</taxon>
        <taxon>Mollusca</taxon>
        <taxon>Gastropoda</taxon>
        <taxon>Caenogastropoda</taxon>
        <taxon>Architaenioglossa</taxon>
        <taxon>Ampullarioidea</taxon>
        <taxon>Ampullariidae</taxon>
        <taxon>Pomacea</taxon>
    </lineage>
</organism>
<dbReference type="Pfam" id="PF03174">
    <property type="entry name" value="CHB_HEX_C"/>
    <property type="match status" value="1"/>
</dbReference>
<sequence length="881" mass="98563">MAKYLQVKYDIIDNLQSKRAQLTFFNSGAHTVPGQGWSLYFCSLRRPGLLQDQGMRITRIQPVAVLVFLQSCFHRLAPEVNFKDIASGESRSLQFVNGAFSVARTDSFPNWYLAADGLEPRVLVSTAGEELSFVGPFDTPNKWKRYDRQTEDRDYRDRYNSLTPEERFDRSNAMEDLGEAGKRVLPTPVSIHINEEQYVHLNTKDWVVVSPAKFSPQAAFLGDRLSVSVTHVKPHSRFIVFTDAAVTASVRGRELSGSEAYALNVDPEEEVVEIKASSPAGAFYGAVTLLSIKNENDTVPKVSVVDCPRYAYRGLMLDVARNFFSVRDVMALLEVMSLYKLNTLHLHLSDDEGWRLQIPEIMELTEVGGRRCHDLQENQCILPFLGSGPTPAPRGSGFYTVEDYRNMLRYAADRHIRVIPEFDMPGHGHAAIRAMEARRNLQAANLSSDTSSRYSLVDHTDPSWDKLDESNMYTDNAVNPCIPSTYNFVSTVVQALVDMHRDVMPLTAYHFGGDEVPAGAWRNSTACAALLPGLDLSSNADLKKYFAKQVSNITAHFGLDLAVWEDGLMEGNLVFERSLLPNGQVYAYAWDNIWEWGRAGRAYQLANAGYKVVMAQATHLYFDQPYEPDPEERGIYWASRVTSTKKTFSFMPSDLYANADFAVTGAPLKPQDLCGLDGSQCVVLKRPENIIGMQGELWSEAVRTRQQADFMLFPRVLALAERAWHEAEWEGTRDVDNNNTRAVEEELQQDWVQFANTLGYRELDRLDRLGIEYRVPPPGVKISNGRLLTNVEFPGLQVQYSPDNGATWCDASNVTKPSSPKMIFRTRSASGSRYSRHIILLVQEDVTSGCVIIGGQLATMLLVLAGVMIGSAGVGGHLHLL</sequence>
<dbReference type="GO" id="GO:0016020">
    <property type="term" value="C:membrane"/>
    <property type="evidence" value="ECO:0007669"/>
    <property type="project" value="TreeGrafter"/>
</dbReference>
<keyword evidence="9" id="KW-0472">Membrane</keyword>
<dbReference type="Gene3D" id="3.30.379.10">
    <property type="entry name" value="Chitobiase/beta-hexosaminidase domain 2-like"/>
    <property type="match status" value="1"/>
</dbReference>
<evidence type="ECO:0000313" key="12">
    <source>
        <dbReference type="Proteomes" id="UP000245119"/>
    </source>
</evidence>
<evidence type="ECO:0000256" key="5">
    <source>
        <dbReference type="ARBA" id="ARBA00023295"/>
    </source>
</evidence>
<dbReference type="SUPFAM" id="SSF81296">
    <property type="entry name" value="E set domains"/>
    <property type="match status" value="1"/>
</dbReference>
<dbReference type="Proteomes" id="UP000245119">
    <property type="component" value="Linkage Group LG9"/>
</dbReference>
<evidence type="ECO:0000256" key="8">
    <source>
        <dbReference type="PIRSR" id="PIRSR625705-1"/>
    </source>
</evidence>
<dbReference type="PANTHER" id="PTHR22600">
    <property type="entry name" value="BETA-HEXOSAMINIDASE"/>
    <property type="match status" value="1"/>
</dbReference>
<evidence type="ECO:0000259" key="10">
    <source>
        <dbReference type="SMART" id="SM01081"/>
    </source>
</evidence>